<evidence type="ECO:0000256" key="4">
    <source>
        <dbReference type="ARBA" id="ARBA00022729"/>
    </source>
</evidence>
<keyword evidence="7 12" id="KW-0482">Metalloprotease</keyword>
<dbReference type="SUPFAM" id="SSF55486">
    <property type="entry name" value="Metalloproteases ('zincins'), catalytic domain"/>
    <property type="match status" value="1"/>
</dbReference>
<evidence type="ECO:0000259" key="11">
    <source>
        <dbReference type="Pfam" id="PF18962"/>
    </source>
</evidence>
<organism evidence="12">
    <name type="scientific">Flagellimonas sp. MMG031</name>
    <dbReference type="NCBI Taxonomy" id="3158549"/>
    <lineage>
        <taxon>Bacteria</taxon>
        <taxon>Pseudomonadati</taxon>
        <taxon>Bacteroidota</taxon>
        <taxon>Flavobacteriia</taxon>
        <taxon>Flavobacteriales</taxon>
        <taxon>Flavobacteriaceae</taxon>
        <taxon>Flagellimonas</taxon>
    </lineage>
</organism>
<evidence type="ECO:0000256" key="1">
    <source>
        <dbReference type="ARBA" id="ARBA00008721"/>
    </source>
</evidence>
<dbReference type="RefSeq" id="WP_275650198.1">
    <property type="nucleotide sequence ID" value="NZ_CP157804.1"/>
</dbReference>
<dbReference type="EMBL" id="CP157804">
    <property type="protein sequence ID" value="XBQ21741.1"/>
    <property type="molecule type" value="Genomic_DNA"/>
</dbReference>
<evidence type="ECO:0000256" key="9">
    <source>
        <dbReference type="SAM" id="SignalP"/>
    </source>
</evidence>
<sequence length="542" mass="58094">MKKITTLIVFIGFNCLIHAQECATPTPTAYSVSSGISGKSSVSSSYCLNLYFHIVRRTNGTGGVNPTVIDDILNVMNSAFLPHEISIQSVGNDYIDSDALFDIGTDNEANQLFGTNNQANAINVYLVNSGQTSSGIVYAGLAQDIPSRNMIIDNDFVLTSTAPHELGHCLNLLHTHETYYGVENINGSNCSTAGDKICDTPADPQLSSFNVDVTCNYTGGNGYSPLTDNIMSYSRSACRDLFTDGQVAVMKNAIPQYSILSDAVATNCQITKLIGDDCTCSNINTVITLQYPPSTTVNWTTSTNMTIVSSTNSSVTVKGVSGTRSQGQVTASFNGIQLTKDVWVGEPSAPSSLSGPSSVLTGAFVNYNSSVASGASSYEWRLPYPFDVVTSWNYNGQRWQMRTTTDRYLTAYTGMGQISGLVQVMGKNKCGVGGAKTKSVSHSSSGGGGIPLKTQFDGIGVAITENQIYPNPANERINILLKNRADLTFVNVTLSSMDGKVLFKSQNKNLSVVPTEHLTNGVYILNIITDQEIVQKSIIISH</sequence>
<dbReference type="PANTHER" id="PTHR47466">
    <property type="match status" value="1"/>
</dbReference>
<dbReference type="AlphaFoldDB" id="A0AAU7MT47"/>
<feature type="domain" description="Peptidase M43 pregnancy-associated plasma-A" evidence="10">
    <location>
        <begin position="159"/>
        <end position="254"/>
    </location>
</feature>
<dbReference type="InterPro" id="IPR026444">
    <property type="entry name" value="Secre_tail"/>
</dbReference>
<evidence type="ECO:0000256" key="3">
    <source>
        <dbReference type="ARBA" id="ARBA00022723"/>
    </source>
</evidence>
<reference evidence="12" key="1">
    <citation type="submission" date="2024-05" db="EMBL/GenBank/DDBJ databases">
        <title>Draft Genome Sequences of Flagellimonas sp. MMG031 and Marinobacter sp. MMG032 Isolated from the dinoflagellate Symbiodinium pilosum.</title>
        <authorList>
            <person name="Shikuma N.J."/>
            <person name="Farrell M.V."/>
        </authorList>
    </citation>
    <scope>NUCLEOTIDE SEQUENCE</scope>
    <source>
        <strain evidence="12">MMG031</strain>
    </source>
</reference>
<dbReference type="NCBIfam" id="TIGR04183">
    <property type="entry name" value="Por_Secre_tail"/>
    <property type="match status" value="1"/>
</dbReference>
<dbReference type="Pfam" id="PF18962">
    <property type="entry name" value="Por_Secre_tail"/>
    <property type="match status" value="1"/>
</dbReference>
<keyword evidence="8" id="KW-1015">Disulfide bond</keyword>
<evidence type="ECO:0000256" key="7">
    <source>
        <dbReference type="ARBA" id="ARBA00023049"/>
    </source>
</evidence>
<keyword evidence="2" id="KW-0645">Protease</keyword>
<feature type="domain" description="Secretion system C-terminal sorting" evidence="11">
    <location>
        <begin position="468"/>
        <end position="539"/>
    </location>
</feature>
<feature type="chain" id="PRO_5043549033" evidence="9">
    <location>
        <begin position="20"/>
        <end position="542"/>
    </location>
</feature>
<protein>
    <submittedName>
        <fullName evidence="12">Zinc-dependent metalloprotease</fullName>
    </submittedName>
</protein>
<name>A0AAU7MT47_9FLAO</name>
<dbReference type="GO" id="GO:0046872">
    <property type="term" value="F:metal ion binding"/>
    <property type="evidence" value="ECO:0007669"/>
    <property type="project" value="UniProtKB-KW"/>
</dbReference>
<evidence type="ECO:0000256" key="6">
    <source>
        <dbReference type="ARBA" id="ARBA00022833"/>
    </source>
</evidence>
<evidence type="ECO:0000256" key="8">
    <source>
        <dbReference type="ARBA" id="ARBA00023157"/>
    </source>
</evidence>
<feature type="signal peptide" evidence="9">
    <location>
        <begin position="1"/>
        <end position="19"/>
    </location>
</feature>
<dbReference type="PANTHER" id="PTHR47466:SF1">
    <property type="entry name" value="METALLOPROTEASE MEP1 (AFU_ORTHOLOGUE AFUA_1G07730)-RELATED"/>
    <property type="match status" value="1"/>
</dbReference>
<gene>
    <name evidence="12" type="ORF">ABNE31_09015</name>
</gene>
<accession>A0AAU7MT47</accession>
<dbReference type="Pfam" id="PF05572">
    <property type="entry name" value="Peptidase_M43"/>
    <property type="match status" value="1"/>
</dbReference>
<dbReference type="InterPro" id="IPR008754">
    <property type="entry name" value="Peptidase_M43"/>
</dbReference>
<dbReference type="KEGG" id="fld:ABNE31_09015"/>
<evidence type="ECO:0000313" key="12">
    <source>
        <dbReference type="EMBL" id="XBQ21741.1"/>
    </source>
</evidence>
<comment type="similarity">
    <text evidence="1">Belongs to the peptidase M43B family.</text>
</comment>
<dbReference type="GO" id="GO:0008237">
    <property type="term" value="F:metallopeptidase activity"/>
    <property type="evidence" value="ECO:0007669"/>
    <property type="project" value="UniProtKB-KW"/>
</dbReference>
<evidence type="ECO:0000256" key="5">
    <source>
        <dbReference type="ARBA" id="ARBA00022801"/>
    </source>
</evidence>
<proteinExistence type="inferred from homology"/>
<keyword evidence="5" id="KW-0378">Hydrolase</keyword>
<dbReference type="GO" id="GO:0006508">
    <property type="term" value="P:proteolysis"/>
    <property type="evidence" value="ECO:0007669"/>
    <property type="project" value="UniProtKB-KW"/>
</dbReference>
<keyword evidence="6" id="KW-0862">Zinc</keyword>
<dbReference type="InterPro" id="IPR024079">
    <property type="entry name" value="MetalloPept_cat_dom_sf"/>
</dbReference>
<keyword evidence="3" id="KW-0479">Metal-binding</keyword>
<evidence type="ECO:0000256" key="2">
    <source>
        <dbReference type="ARBA" id="ARBA00022670"/>
    </source>
</evidence>
<keyword evidence="4 9" id="KW-0732">Signal</keyword>
<dbReference type="Gene3D" id="3.40.390.10">
    <property type="entry name" value="Collagenase (Catalytic Domain)"/>
    <property type="match status" value="1"/>
</dbReference>
<evidence type="ECO:0000259" key="10">
    <source>
        <dbReference type="Pfam" id="PF05572"/>
    </source>
</evidence>